<protein>
    <recommendedName>
        <fullName evidence="8">Porphobilinogen deaminase</fullName>
        <shortName evidence="8">PBG</shortName>
        <ecNumber evidence="8">2.5.1.61</ecNumber>
    </recommendedName>
    <alternativeName>
        <fullName evidence="8">Hydroxymethylbilane synthase</fullName>
        <shortName evidence="8">HMBS</shortName>
    </alternativeName>
    <alternativeName>
        <fullName evidence="8">Pre-uroporphyrinogen synthase</fullName>
    </alternativeName>
</protein>
<dbReference type="InterPro" id="IPR022419">
    <property type="entry name" value="Porphobilin_deaminase_cofac_BS"/>
</dbReference>
<evidence type="ECO:0000256" key="4">
    <source>
        <dbReference type="ARBA" id="ARBA00011245"/>
    </source>
</evidence>
<evidence type="ECO:0000256" key="1">
    <source>
        <dbReference type="ARBA" id="ARBA00002869"/>
    </source>
</evidence>
<evidence type="ECO:0000256" key="8">
    <source>
        <dbReference type="HAMAP-Rule" id="MF_00260"/>
    </source>
</evidence>
<evidence type="ECO:0000259" key="10">
    <source>
        <dbReference type="Pfam" id="PF03900"/>
    </source>
</evidence>
<evidence type="ECO:0000313" key="11">
    <source>
        <dbReference type="EMBL" id="SHK71374.1"/>
    </source>
</evidence>
<comment type="function">
    <text evidence="1 8">Tetrapolymerization of the monopyrrole PBG into the hydroxymethylbilane pre-uroporphyrinogen in several discrete steps.</text>
</comment>
<dbReference type="OrthoDB" id="9810298at2"/>
<comment type="subunit">
    <text evidence="4 8">Monomer.</text>
</comment>
<dbReference type="Proteomes" id="UP000184016">
    <property type="component" value="Unassembled WGS sequence"/>
</dbReference>
<name>A0A1M6UQ99_9BACL</name>
<keyword evidence="5 8" id="KW-0808">Transferase</keyword>
<sequence>MRMIRVASRKSLLAMTQTRQVIQQLQSFFPDTEFQIIPVVTQGDRILDVSLSKIGGKGLFVSEVEQQLLQEQADMAVHSLKDVPAELADGLVIAAYPNRVDARDALITKKANAIHNLPQGSVIGTSSLRRMAQLKHLRNDLQIKLLRGNIDTRLNKLESGEYDAILLAAAGLIRMGWEDRITERIDPMHILPAIGQGILAVECRDQDSSLKEMLQSLHCRQTEQVALAERALLHSLNGGCQVPIAGYAEWQNGTLVLTGLVASEDGEVIYQVKESLSSRMSSVDLGQMVAKKLLEKGADQILQKYS</sequence>
<dbReference type="Pfam" id="PF01379">
    <property type="entry name" value="Porphobil_deam"/>
    <property type="match status" value="1"/>
</dbReference>
<dbReference type="GO" id="GO:0006782">
    <property type="term" value="P:protoporphyrinogen IX biosynthetic process"/>
    <property type="evidence" value="ECO:0007669"/>
    <property type="project" value="UniProtKB-UniRule"/>
</dbReference>
<comment type="similarity">
    <text evidence="3 8">Belongs to the HMBS family.</text>
</comment>
<dbReference type="HAMAP" id="MF_00260">
    <property type="entry name" value="Porphobil_deam"/>
    <property type="match status" value="1"/>
</dbReference>
<dbReference type="Gene3D" id="3.40.190.10">
    <property type="entry name" value="Periplasmic binding protein-like II"/>
    <property type="match status" value="2"/>
</dbReference>
<evidence type="ECO:0000259" key="9">
    <source>
        <dbReference type="Pfam" id="PF01379"/>
    </source>
</evidence>
<dbReference type="NCBIfam" id="TIGR00212">
    <property type="entry name" value="hemC"/>
    <property type="match status" value="1"/>
</dbReference>
<dbReference type="PROSITE" id="PS00533">
    <property type="entry name" value="PORPHOBILINOGEN_DEAM"/>
    <property type="match status" value="1"/>
</dbReference>
<organism evidence="11 12">
    <name type="scientific">Alicyclobacillus tolerans</name>
    <dbReference type="NCBI Taxonomy" id="90970"/>
    <lineage>
        <taxon>Bacteria</taxon>
        <taxon>Bacillati</taxon>
        <taxon>Bacillota</taxon>
        <taxon>Bacilli</taxon>
        <taxon>Bacillales</taxon>
        <taxon>Alicyclobacillaceae</taxon>
        <taxon>Alicyclobacillus</taxon>
    </lineage>
</organism>
<comment type="miscellaneous">
    <text evidence="8">The porphobilinogen subunits are added to the dipyrromethane group.</text>
</comment>
<dbReference type="InterPro" id="IPR000860">
    <property type="entry name" value="HemC"/>
</dbReference>
<dbReference type="FunFam" id="3.40.190.10:FF:000005">
    <property type="entry name" value="Porphobilinogen deaminase"/>
    <property type="match status" value="1"/>
</dbReference>
<feature type="domain" description="Porphobilinogen deaminase C-terminal" evidence="10">
    <location>
        <begin position="226"/>
        <end position="294"/>
    </location>
</feature>
<proteinExistence type="inferred from homology"/>
<gene>
    <name evidence="8" type="primary">hemC</name>
    <name evidence="11" type="ORF">SAMN05443507_12065</name>
</gene>
<dbReference type="CDD" id="cd13646">
    <property type="entry name" value="PBP2_EcHMBS_like"/>
    <property type="match status" value="1"/>
</dbReference>
<evidence type="ECO:0000256" key="6">
    <source>
        <dbReference type="ARBA" id="ARBA00023244"/>
    </source>
</evidence>
<dbReference type="AlphaFoldDB" id="A0A1M6UQ99"/>
<evidence type="ECO:0000256" key="3">
    <source>
        <dbReference type="ARBA" id="ARBA00005638"/>
    </source>
</evidence>
<dbReference type="GO" id="GO:0005737">
    <property type="term" value="C:cytoplasm"/>
    <property type="evidence" value="ECO:0007669"/>
    <property type="project" value="UniProtKB-UniRule"/>
</dbReference>
<evidence type="ECO:0000256" key="7">
    <source>
        <dbReference type="ARBA" id="ARBA00048169"/>
    </source>
</evidence>
<dbReference type="PANTHER" id="PTHR11557:SF0">
    <property type="entry name" value="PORPHOBILINOGEN DEAMINASE"/>
    <property type="match status" value="1"/>
</dbReference>
<dbReference type="STRING" id="1830138.SAMN05443507_12065"/>
<keyword evidence="6 8" id="KW-0627">Porphyrin biosynthesis</keyword>
<comment type="pathway">
    <text evidence="2">Porphyrin-containing compound metabolism; protoporphyrin-IX biosynthesis; coproporphyrinogen-III from 5-aminolevulinate: step 2/4.</text>
</comment>
<dbReference type="FunFam" id="3.40.190.10:FF:000004">
    <property type="entry name" value="Porphobilinogen deaminase"/>
    <property type="match status" value="1"/>
</dbReference>
<evidence type="ECO:0000256" key="5">
    <source>
        <dbReference type="ARBA" id="ARBA00022679"/>
    </source>
</evidence>
<dbReference type="PANTHER" id="PTHR11557">
    <property type="entry name" value="PORPHOBILINOGEN DEAMINASE"/>
    <property type="match status" value="1"/>
</dbReference>
<evidence type="ECO:0000313" key="12">
    <source>
        <dbReference type="Proteomes" id="UP000184016"/>
    </source>
</evidence>
<dbReference type="SUPFAM" id="SSF53850">
    <property type="entry name" value="Periplasmic binding protein-like II"/>
    <property type="match status" value="1"/>
</dbReference>
<evidence type="ECO:0000256" key="2">
    <source>
        <dbReference type="ARBA" id="ARBA00004735"/>
    </source>
</evidence>
<dbReference type="RefSeq" id="WP_072874741.1">
    <property type="nucleotide sequence ID" value="NZ_FRAF01000020.1"/>
</dbReference>
<dbReference type="SUPFAM" id="SSF54782">
    <property type="entry name" value="Porphobilinogen deaminase (hydroxymethylbilane synthase), C-terminal domain"/>
    <property type="match status" value="1"/>
</dbReference>
<dbReference type="InterPro" id="IPR036803">
    <property type="entry name" value="Porphobilinogen_deaminase_C_sf"/>
</dbReference>
<dbReference type="EC" id="2.5.1.61" evidence="8"/>
<accession>A0A1M6UQ99</accession>
<dbReference type="InterPro" id="IPR022418">
    <property type="entry name" value="Porphobilinogen_deaminase_C"/>
</dbReference>
<feature type="modified residue" description="S-(dipyrrolylmethanemethyl)cysteine" evidence="8">
    <location>
        <position position="240"/>
    </location>
</feature>
<reference evidence="12" key="1">
    <citation type="submission" date="2016-11" db="EMBL/GenBank/DDBJ databases">
        <authorList>
            <person name="Varghese N."/>
            <person name="Submissions S."/>
        </authorList>
    </citation>
    <scope>NUCLEOTIDE SEQUENCE [LARGE SCALE GENOMIC DNA]</scope>
    <source>
        <strain evidence="12">USBA-503</strain>
    </source>
</reference>
<feature type="domain" description="Porphobilinogen deaminase N-terminal" evidence="9">
    <location>
        <begin position="4"/>
        <end position="211"/>
    </location>
</feature>
<dbReference type="GO" id="GO:0004418">
    <property type="term" value="F:hydroxymethylbilane synthase activity"/>
    <property type="evidence" value="ECO:0007669"/>
    <property type="project" value="UniProtKB-UniRule"/>
</dbReference>
<dbReference type="Pfam" id="PF03900">
    <property type="entry name" value="Porphobil_deamC"/>
    <property type="match status" value="1"/>
</dbReference>
<dbReference type="InterPro" id="IPR022417">
    <property type="entry name" value="Porphobilin_deaminase_N"/>
</dbReference>
<dbReference type="PIRSF" id="PIRSF001438">
    <property type="entry name" value="4pyrrol_synth_OHMeBilane_synth"/>
    <property type="match status" value="1"/>
</dbReference>
<comment type="catalytic activity">
    <reaction evidence="7 8">
        <text>4 porphobilinogen + H2O = hydroxymethylbilane + 4 NH4(+)</text>
        <dbReference type="Rhea" id="RHEA:13185"/>
        <dbReference type="ChEBI" id="CHEBI:15377"/>
        <dbReference type="ChEBI" id="CHEBI:28938"/>
        <dbReference type="ChEBI" id="CHEBI:57845"/>
        <dbReference type="ChEBI" id="CHEBI:58126"/>
        <dbReference type="EC" id="2.5.1.61"/>
    </reaction>
</comment>
<dbReference type="EMBL" id="FRAF01000020">
    <property type="protein sequence ID" value="SHK71374.1"/>
    <property type="molecule type" value="Genomic_DNA"/>
</dbReference>
<dbReference type="PRINTS" id="PR00151">
    <property type="entry name" value="PORPHBDMNASE"/>
</dbReference>
<dbReference type="Gene3D" id="3.30.160.40">
    <property type="entry name" value="Porphobilinogen deaminase, C-terminal domain"/>
    <property type="match status" value="1"/>
</dbReference>
<keyword evidence="12" id="KW-1185">Reference proteome</keyword>
<comment type="cofactor">
    <cofactor evidence="8">
        <name>dipyrromethane</name>
        <dbReference type="ChEBI" id="CHEBI:60342"/>
    </cofactor>
    <text evidence="8">Binds 1 dipyrromethane group covalently.</text>
</comment>